<evidence type="ECO:0000256" key="2">
    <source>
        <dbReference type="ARBA" id="ARBA00022801"/>
    </source>
</evidence>
<accession>A0A2W2B918</accession>
<keyword evidence="6" id="KW-0732">Signal</keyword>
<dbReference type="RefSeq" id="WP_111255677.1">
    <property type="nucleotide sequence ID" value="NZ_POTW01000036.1"/>
</dbReference>
<evidence type="ECO:0000313" key="10">
    <source>
        <dbReference type="Proteomes" id="UP000248764"/>
    </source>
</evidence>
<dbReference type="InterPro" id="IPR001701">
    <property type="entry name" value="Glyco_hydro_9"/>
</dbReference>
<dbReference type="InterPro" id="IPR012341">
    <property type="entry name" value="6hp_glycosidase-like_sf"/>
</dbReference>
<keyword evidence="5" id="KW-0624">Polysaccharide degradation</keyword>
<dbReference type="InterPro" id="IPR014756">
    <property type="entry name" value="Ig_E-set"/>
</dbReference>
<evidence type="ECO:0000256" key="3">
    <source>
        <dbReference type="ARBA" id="ARBA00023277"/>
    </source>
</evidence>
<dbReference type="PANTHER" id="PTHR22298">
    <property type="entry name" value="ENDO-1,4-BETA-GLUCANASE"/>
    <property type="match status" value="1"/>
</dbReference>
<feature type="domain" description="Cellulase Ig-like" evidence="8">
    <location>
        <begin position="37"/>
        <end position="116"/>
    </location>
</feature>
<evidence type="ECO:0000256" key="6">
    <source>
        <dbReference type="SAM" id="SignalP"/>
    </source>
</evidence>
<comment type="caution">
    <text evidence="9">The sequence shown here is derived from an EMBL/GenBank/DDBJ whole genome shotgun (WGS) entry which is preliminary data.</text>
</comment>
<name>A0A2W2B918_9ACTN</name>
<feature type="domain" description="Glycoside hydrolase family 9" evidence="7">
    <location>
        <begin position="130"/>
        <end position="577"/>
    </location>
</feature>
<feature type="chain" id="PRO_5039056488" evidence="6">
    <location>
        <begin position="27"/>
        <end position="950"/>
    </location>
</feature>
<protein>
    <submittedName>
        <fullName evidence="9">Uncharacterized protein</fullName>
    </submittedName>
</protein>
<sequence length="950" mass="100588">MLKTFRIRWWALVAALAAIVPLSVTTAIPAATATVLEVAVSQAGYSAGAYKVAYVVADAKLPAGTSCRIVQGSTVVQPSCVLLDRGTTWGQHVYVVEFTGLTSQGEGFAVEVGGVSSPTFAIEPDVWDGYLDEMTAFYRIQRAGVATSTVYPAGYSDIAPSPDVFHAAGHLDDAASADGSTHHALTGGWYDAGDYGKYAGNQWVGGSIAISYLRHGTVAEVAFDGDGNGAPDLVDEARFGSEYLIRFADALGGALYDIKGSGGFAHPEHHTDGVIGTADDRRISGPGVGGSAKAAATLAATARAIQAAIDRGHLDAALVAEYEDFAALCEQTALLYYDYAVAHRTDPIGSYSTRDGIANSLLFAETELALLTGDQSFRDAAEATIAATTFNVRSSTNYWDMAPLSMAELYPIATPAGKTAIQRFLKNQLDYILSSTDDTPYGVINQFKNFGVNEPHASYMADALRYYELFGDQRALKAVLRGMYWMFGANPWNTSWVSGIGEQHVRYLHTRLDEQAQSQTGDGIVVPGALVSGPNAKDPLDSRSASPWYEDRPVWADSGQQWRYNEYSISIQAGLLYSVVGLARINDAPTTVGTPPTAMSVTSPLIGDYVTGEVTVFAAGGTSLTDHRIGPDWQPMTAAGGGVSTGVVDVSGLAPYTTTRVDVRGTQASGAHSYGSTHYTVAPPLPGPGTPLLYDGFGGDGVFGQQGYTWVNWWNNHAGVGSASKVVIDGRTAGRFVQNPASASSQAKFQPWHDVADLSGYRYVTVVMKSPSPGNRVRFQLTDADSSHRISGSALLAVPATWTTYHFDLDAFPGLDRSAAKLELWLQQTADVDGELHVDSISFTNAPSGTAPTLGGLGVSAATGSTSTTFTFTADYTDTDGQQPHRVELVVDGVVRTMTAVDPQDTDVTDGAAYQLSLKLPKGPHTWYVRTTDTTSAPTVTAVQAGPVVS</sequence>
<reference evidence="9 10" key="1">
    <citation type="submission" date="2018-01" db="EMBL/GenBank/DDBJ databases">
        <title>Draft genome sequence of Jiangella sp. GTF31.</title>
        <authorList>
            <person name="Sahin N."/>
            <person name="Ay H."/>
            <person name="Saygin H."/>
        </authorList>
    </citation>
    <scope>NUCLEOTIDE SEQUENCE [LARGE SCALE GENOMIC DNA]</scope>
    <source>
        <strain evidence="9 10">GTF31</strain>
    </source>
</reference>
<keyword evidence="4" id="KW-0326">Glycosidase</keyword>
<dbReference type="CDD" id="cd02850">
    <property type="entry name" value="E_set_Cellulase_N"/>
    <property type="match status" value="1"/>
</dbReference>
<organism evidence="9 10">
    <name type="scientific">Jiangella anatolica</name>
    <dbReference type="NCBI Taxonomy" id="2670374"/>
    <lineage>
        <taxon>Bacteria</taxon>
        <taxon>Bacillati</taxon>
        <taxon>Actinomycetota</taxon>
        <taxon>Actinomycetes</taxon>
        <taxon>Jiangellales</taxon>
        <taxon>Jiangellaceae</taxon>
        <taxon>Jiangella</taxon>
    </lineage>
</organism>
<dbReference type="Pfam" id="PF02927">
    <property type="entry name" value="CelD_N"/>
    <property type="match status" value="1"/>
</dbReference>
<dbReference type="SUPFAM" id="SSF48208">
    <property type="entry name" value="Six-hairpin glycosidases"/>
    <property type="match status" value="1"/>
</dbReference>
<comment type="similarity">
    <text evidence="1">Belongs to the glycosyl hydrolase 9 (cellulase E) family.</text>
</comment>
<dbReference type="GO" id="GO:0000272">
    <property type="term" value="P:polysaccharide catabolic process"/>
    <property type="evidence" value="ECO:0007669"/>
    <property type="project" value="UniProtKB-KW"/>
</dbReference>
<keyword evidence="10" id="KW-1185">Reference proteome</keyword>
<dbReference type="SUPFAM" id="SSF81296">
    <property type="entry name" value="E set domains"/>
    <property type="match status" value="1"/>
</dbReference>
<proteinExistence type="inferred from homology"/>
<evidence type="ECO:0000313" key="9">
    <source>
        <dbReference type="EMBL" id="PZF82562.1"/>
    </source>
</evidence>
<dbReference type="InterPro" id="IPR004197">
    <property type="entry name" value="Cellulase_Ig-like"/>
</dbReference>
<dbReference type="InterPro" id="IPR013783">
    <property type="entry name" value="Ig-like_fold"/>
</dbReference>
<dbReference type="Gene3D" id="1.50.10.10">
    <property type="match status" value="1"/>
</dbReference>
<dbReference type="AlphaFoldDB" id="A0A2W2B918"/>
<evidence type="ECO:0000256" key="5">
    <source>
        <dbReference type="ARBA" id="ARBA00023326"/>
    </source>
</evidence>
<gene>
    <name evidence="9" type="ORF">C1I92_16135</name>
</gene>
<evidence type="ECO:0000256" key="1">
    <source>
        <dbReference type="ARBA" id="ARBA00007072"/>
    </source>
</evidence>
<dbReference type="Pfam" id="PF00759">
    <property type="entry name" value="Glyco_hydro_9"/>
    <property type="match status" value="1"/>
</dbReference>
<evidence type="ECO:0000259" key="8">
    <source>
        <dbReference type="Pfam" id="PF02927"/>
    </source>
</evidence>
<evidence type="ECO:0000256" key="4">
    <source>
        <dbReference type="ARBA" id="ARBA00023295"/>
    </source>
</evidence>
<keyword evidence="2" id="KW-0378">Hydrolase</keyword>
<dbReference type="GO" id="GO:0008810">
    <property type="term" value="F:cellulase activity"/>
    <property type="evidence" value="ECO:0007669"/>
    <property type="project" value="InterPro"/>
</dbReference>
<evidence type="ECO:0000259" key="7">
    <source>
        <dbReference type="Pfam" id="PF00759"/>
    </source>
</evidence>
<dbReference type="EMBL" id="POTW01000036">
    <property type="protein sequence ID" value="PZF82562.1"/>
    <property type="molecule type" value="Genomic_DNA"/>
</dbReference>
<keyword evidence="3" id="KW-0119">Carbohydrate metabolism</keyword>
<feature type="signal peptide" evidence="6">
    <location>
        <begin position="1"/>
        <end position="26"/>
    </location>
</feature>
<dbReference type="Proteomes" id="UP000248764">
    <property type="component" value="Unassembled WGS sequence"/>
</dbReference>
<dbReference type="InterPro" id="IPR008928">
    <property type="entry name" value="6-hairpin_glycosidase_sf"/>
</dbReference>
<dbReference type="Gene3D" id="2.60.40.10">
    <property type="entry name" value="Immunoglobulins"/>
    <property type="match status" value="1"/>
</dbReference>